<dbReference type="InterPro" id="IPR000160">
    <property type="entry name" value="GGDEF_dom"/>
</dbReference>
<proteinExistence type="predicted"/>
<evidence type="ECO:0000313" key="5">
    <source>
        <dbReference type="Proteomes" id="UP000320653"/>
    </source>
</evidence>
<organism evidence="4 5">
    <name type="scientific">Neorhizobium alkalisoli</name>
    <dbReference type="NCBI Taxonomy" id="528178"/>
    <lineage>
        <taxon>Bacteria</taxon>
        <taxon>Pseudomonadati</taxon>
        <taxon>Pseudomonadota</taxon>
        <taxon>Alphaproteobacteria</taxon>
        <taxon>Hyphomicrobiales</taxon>
        <taxon>Rhizobiaceae</taxon>
        <taxon>Rhizobium/Agrobacterium group</taxon>
        <taxon>Neorhizobium</taxon>
    </lineage>
</organism>
<dbReference type="AlphaFoldDB" id="A0A561QB17"/>
<dbReference type="RefSeq" id="WP_145642332.1">
    <property type="nucleotide sequence ID" value="NZ_VIWP01000011.1"/>
</dbReference>
<reference evidence="4 5" key="1">
    <citation type="submission" date="2019-06" db="EMBL/GenBank/DDBJ databases">
        <title>Sorghum-associated microbial communities from plants grown in Nebraska, USA.</title>
        <authorList>
            <person name="Schachtman D."/>
        </authorList>
    </citation>
    <scope>NUCLEOTIDE SEQUENCE [LARGE SCALE GENOMIC DNA]</scope>
    <source>
        <strain evidence="4 5">1225</strain>
    </source>
</reference>
<dbReference type="Gene3D" id="3.30.70.270">
    <property type="match status" value="1"/>
</dbReference>
<dbReference type="EMBL" id="VIWP01000011">
    <property type="protein sequence ID" value="TWF47537.1"/>
    <property type="molecule type" value="Genomic_DNA"/>
</dbReference>
<dbReference type="Pfam" id="PF00990">
    <property type="entry name" value="GGDEF"/>
    <property type="match status" value="1"/>
</dbReference>
<dbReference type="Pfam" id="PF00563">
    <property type="entry name" value="EAL"/>
    <property type="match status" value="1"/>
</dbReference>
<dbReference type="InterPro" id="IPR043128">
    <property type="entry name" value="Rev_trsase/Diguanyl_cyclase"/>
</dbReference>
<keyword evidence="1" id="KW-0812">Transmembrane</keyword>
<dbReference type="InterPro" id="IPR035919">
    <property type="entry name" value="EAL_sf"/>
</dbReference>
<dbReference type="CDD" id="cd01948">
    <property type="entry name" value="EAL"/>
    <property type="match status" value="1"/>
</dbReference>
<dbReference type="InterPro" id="IPR007890">
    <property type="entry name" value="CHASE2"/>
</dbReference>
<feature type="transmembrane region" description="Helical" evidence="1">
    <location>
        <begin position="18"/>
        <end position="37"/>
    </location>
</feature>
<dbReference type="SUPFAM" id="SSF55073">
    <property type="entry name" value="Nucleotide cyclase"/>
    <property type="match status" value="1"/>
</dbReference>
<dbReference type="Gene3D" id="3.20.20.450">
    <property type="entry name" value="EAL domain"/>
    <property type="match status" value="1"/>
</dbReference>
<dbReference type="PROSITE" id="PS50883">
    <property type="entry name" value="EAL"/>
    <property type="match status" value="1"/>
</dbReference>
<dbReference type="PROSITE" id="PS50887">
    <property type="entry name" value="GGDEF"/>
    <property type="match status" value="1"/>
</dbReference>
<dbReference type="InterPro" id="IPR052155">
    <property type="entry name" value="Biofilm_reg_signaling"/>
</dbReference>
<dbReference type="SMART" id="SM01080">
    <property type="entry name" value="CHASE2"/>
    <property type="match status" value="1"/>
</dbReference>
<dbReference type="InterPro" id="IPR029787">
    <property type="entry name" value="Nucleotide_cyclase"/>
</dbReference>
<comment type="caution">
    <text evidence="4">The sequence shown here is derived from an EMBL/GenBank/DDBJ whole genome shotgun (WGS) entry which is preliminary data.</text>
</comment>
<evidence type="ECO:0000313" key="4">
    <source>
        <dbReference type="EMBL" id="TWF47537.1"/>
    </source>
</evidence>
<keyword evidence="5" id="KW-1185">Reference proteome</keyword>
<name>A0A561QB17_9HYPH</name>
<accession>A0A561QB17</accession>
<evidence type="ECO:0000259" key="2">
    <source>
        <dbReference type="PROSITE" id="PS50883"/>
    </source>
</evidence>
<dbReference type="Proteomes" id="UP000320653">
    <property type="component" value="Unassembled WGS sequence"/>
</dbReference>
<dbReference type="PANTHER" id="PTHR44757">
    <property type="entry name" value="DIGUANYLATE CYCLASE DGCP"/>
    <property type="match status" value="1"/>
</dbReference>
<dbReference type="NCBIfam" id="TIGR00254">
    <property type="entry name" value="GGDEF"/>
    <property type="match status" value="1"/>
</dbReference>
<dbReference type="PANTHER" id="PTHR44757:SF2">
    <property type="entry name" value="BIOFILM ARCHITECTURE MAINTENANCE PROTEIN MBAA"/>
    <property type="match status" value="1"/>
</dbReference>
<feature type="domain" description="EAL" evidence="2">
    <location>
        <begin position="675"/>
        <end position="925"/>
    </location>
</feature>
<dbReference type="SUPFAM" id="SSF141868">
    <property type="entry name" value="EAL domain-like"/>
    <property type="match status" value="1"/>
</dbReference>
<evidence type="ECO:0000259" key="3">
    <source>
        <dbReference type="PROSITE" id="PS50887"/>
    </source>
</evidence>
<feature type="domain" description="GGDEF" evidence="3">
    <location>
        <begin position="535"/>
        <end position="666"/>
    </location>
</feature>
<dbReference type="OrthoDB" id="9814202at2"/>
<dbReference type="SMART" id="SM00267">
    <property type="entry name" value="GGDEF"/>
    <property type="match status" value="1"/>
</dbReference>
<sequence length="930" mass="101024">MKAPIAFNEFANSVTSRVVRLLMIGAIVSFSLAGYAFPIGKALDKALLDWRFSAAPREASGKIVYLAIDKQTLDAVGTWPWPRTIYASIIDRLVRANAADIFFDIDFSTPSNPDADRRLAQALGDAGGGVILPVFKQHLIAGDQTSALSTRPIPILAENAWLASANVVLDEDGSIRHFSLGDVTKDGPTQSVAAVLGRSDANAGTRLIDYSITPSSVPIISLAKFLSPDFDLDSLKGRSIVIGAYATELKDIFPVAIYGQLTGSMLHILAAETLSQHRDLQEHDQRPWELGFAAIVIAVALGLRTARSYVSFAVALLVIGSGEAIALYLQVQHAVVIHTANCWMVVALGVVLTLTEKVDFSRFIADLANAEQRNLRRLLRKIVTDSTDAVVAFDHDLMIFEESKSTRSMLMLCEDSAPSGPLSQIIPRQLHDIIVKLAADHAEANETVHSSTSQFQLNRNGAVKHLEATVTISPVERPNQDGEANRARFVGSLIIRDMTARRDYEERLQYLAKHDALTGLLNRGGFIEHLGNQLAKAHLLTIGLHRFSVLNTTMGRNVGDDLLRSIACRLQQSDLIVCAARLGADVFTVVVQVDVIQTQDEAAKAILSLFDLPFDLAGSMVQVSARIGICTVTQPDGDPGAWVEHAEHALDEAKAIAGGGWKAYDPAAAKRQRHSRELEHAMRGGLQKGEFFLQYQPQVDLRTGKLAGAEALLRWENGKFGLVSPAAFIPVAEANGFICELGRWALTEACHQAADWPDEITVAVNVAPIQLVRGDVVADVKHALALSGLPPKRLHLEITESAFVELSGPVCKALEQLREMGIAIALDDFGTGYSSLSYLAGFPLDKLKIDQSFVRKMSSDPQSLAIVQTVNALAESLQLDVVAEGVETETERQLLTAMGCEIGQGYLFGKPQPSEAIEEWYRTSCRKFAV</sequence>
<dbReference type="InterPro" id="IPR001633">
    <property type="entry name" value="EAL_dom"/>
</dbReference>
<keyword evidence="1" id="KW-0472">Membrane</keyword>
<dbReference type="SMART" id="SM00052">
    <property type="entry name" value="EAL"/>
    <property type="match status" value="1"/>
</dbReference>
<gene>
    <name evidence="4" type="ORF">FHW37_11140</name>
</gene>
<dbReference type="Gene3D" id="3.30.450.20">
    <property type="entry name" value="PAS domain"/>
    <property type="match status" value="1"/>
</dbReference>
<dbReference type="CDD" id="cd01949">
    <property type="entry name" value="GGDEF"/>
    <property type="match status" value="1"/>
</dbReference>
<evidence type="ECO:0000256" key="1">
    <source>
        <dbReference type="SAM" id="Phobius"/>
    </source>
</evidence>
<protein>
    <submittedName>
        <fullName evidence="4">Diguanylate cyclase/phosphodiesterase with PAS/PAC and Chase sensor(S)</fullName>
    </submittedName>
</protein>
<dbReference type="Pfam" id="PF05226">
    <property type="entry name" value="CHASE2"/>
    <property type="match status" value="1"/>
</dbReference>
<keyword evidence="1" id="KW-1133">Transmembrane helix</keyword>